<proteinExistence type="predicted"/>
<dbReference type="KEGG" id="spii:G7077_07215"/>
<name>A0A6G7YPP6_9SPHN</name>
<feature type="signal peptide" evidence="1">
    <location>
        <begin position="1"/>
        <end position="22"/>
    </location>
</feature>
<organism evidence="2 3">
    <name type="scientific">Sphingomonas piscis</name>
    <dbReference type="NCBI Taxonomy" id="2714943"/>
    <lineage>
        <taxon>Bacteria</taxon>
        <taxon>Pseudomonadati</taxon>
        <taxon>Pseudomonadota</taxon>
        <taxon>Alphaproteobacteria</taxon>
        <taxon>Sphingomonadales</taxon>
        <taxon>Sphingomonadaceae</taxon>
        <taxon>Sphingomonas</taxon>
    </lineage>
</organism>
<dbReference type="InterPro" id="IPR025514">
    <property type="entry name" value="DUF4402"/>
</dbReference>
<sequence>MPNSFKTAALAVCALIAYPAAAATPQPQATATVNIKKPLTISRVSDLSFGSIVLSGATPFTAVVSISQTGVLTCPATVTCSGTTSRAVYNLRGSNNQVVAVTSPNITLSNGTNTLAMTVSAPATVTLTSSGAPGNDFGIGGSLTLTDTTPDGVYTGTFNVTADYQ</sequence>
<protein>
    <submittedName>
        <fullName evidence="2">DUF4402 domain-containing protein</fullName>
    </submittedName>
</protein>
<keyword evidence="1" id="KW-0732">Signal</keyword>
<dbReference type="AlphaFoldDB" id="A0A6G7YPP6"/>
<dbReference type="Proteomes" id="UP000503222">
    <property type="component" value="Chromosome"/>
</dbReference>
<feature type="chain" id="PRO_5026107501" evidence="1">
    <location>
        <begin position="23"/>
        <end position="165"/>
    </location>
</feature>
<reference evidence="2 3" key="1">
    <citation type="submission" date="2020-03" db="EMBL/GenBank/DDBJ databases">
        <title>Sphingomonas sp. nov., isolated from fish.</title>
        <authorList>
            <person name="Hyun D.-W."/>
            <person name="Bae J.-W."/>
        </authorList>
    </citation>
    <scope>NUCLEOTIDE SEQUENCE [LARGE SCALE GENOMIC DNA]</scope>
    <source>
        <strain evidence="2 3">HDW15B</strain>
    </source>
</reference>
<dbReference type="RefSeq" id="WP_166411108.1">
    <property type="nucleotide sequence ID" value="NZ_CP049869.1"/>
</dbReference>
<evidence type="ECO:0000313" key="2">
    <source>
        <dbReference type="EMBL" id="QIK78715.1"/>
    </source>
</evidence>
<evidence type="ECO:0000313" key="3">
    <source>
        <dbReference type="Proteomes" id="UP000503222"/>
    </source>
</evidence>
<evidence type="ECO:0000256" key="1">
    <source>
        <dbReference type="SAM" id="SignalP"/>
    </source>
</evidence>
<gene>
    <name evidence="2" type="ORF">G7077_07215</name>
</gene>
<keyword evidence="3" id="KW-1185">Reference proteome</keyword>
<dbReference type="EMBL" id="CP049869">
    <property type="protein sequence ID" value="QIK78715.1"/>
    <property type="molecule type" value="Genomic_DNA"/>
</dbReference>
<dbReference type="Pfam" id="PF14352">
    <property type="entry name" value="DUF4402"/>
    <property type="match status" value="1"/>
</dbReference>
<accession>A0A6G7YPP6</accession>